<keyword evidence="4" id="KW-0488">Methylation</keyword>
<evidence type="ECO:0000256" key="4">
    <source>
        <dbReference type="ARBA" id="ARBA00022481"/>
    </source>
</evidence>
<keyword evidence="5" id="KW-0997">Cell inner membrane</keyword>
<dbReference type="Pfam" id="PF12019">
    <property type="entry name" value="GspH"/>
    <property type="match status" value="1"/>
</dbReference>
<evidence type="ECO:0000313" key="14">
    <source>
        <dbReference type="Proteomes" id="UP000298681"/>
    </source>
</evidence>
<protein>
    <recommendedName>
        <fullName evidence="2">Type II secretion system protein H</fullName>
    </recommendedName>
    <alternativeName>
        <fullName evidence="10">General secretion pathway protein H</fullName>
    </alternativeName>
</protein>
<keyword evidence="3" id="KW-1003">Cell membrane</keyword>
<dbReference type="PROSITE" id="PS00409">
    <property type="entry name" value="PROKAR_NTER_METHYL"/>
    <property type="match status" value="1"/>
</dbReference>
<reference evidence="13 14" key="1">
    <citation type="submission" date="2019-01" db="EMBL/GenBank/DDBJ databases">
        <authorList>
            <person name="Zhang S."/>
        </authorList>
    </citation>
    <scope>NUCLEOTIDE SEQUENCE [LARGE SCALE GENOMIC DNA]</scope>
    <source>
        <strain evidence="13 14">1626</strain>
    </source>
</reference>
<dbReference type="InterPro" id="IPR012902">
    <property type="entry name" value="N_methyl_site"/>
</dbReference>
<evidence type="ECO:0000256" key="2">
    <source>
        <dbReference type="ARBA" id="ARBA00021549"/>
    </source>
</evidence>
<dbReference type="GO" id="GO:0015628">
    <property type="term" value="P:protein secretion by the type II secretion system"/>
    <property type="evidence" value="ECO:0007669"/>
    <property type="project" value="InterPro"/>
</dbReference>
<evidence type="ECO:0000256" key="9">
    <source>
        <dbReference type="ARBA" id="ARBA00025772"/>
    </source>
</evidence>
<comment type="subcellular location">
    <subcellularLocation>
        <location evidence="1">Cell inner membrane</location>
        <topology evidence="1">Single-pass membrane protein</topology>
    </subcellularLocation>
</comment>
<evidence type="ECO:0000256" key="6">
    <source>
        <dbReference type="ARBA" id="ARBA00022692"/>
    </source>
</evidence>
<gene>
    <name evidence="13" type="ORF">E4582_06835</name>
</gene>
<feature type="transmembrane region" description="Helical" evidence="11">
    <location>
        <begin position="6"/>
        <end position="27"/>
    </location>
</feature>
<organism evidence="13 14">
    <name type="scientific">Luteimonas yindakuii</name>
    <dbReference type="NCBI Taxonomy" id="2565782"/>
    <lineage>
        <taxon>Bacteria</taxon>
        <taxon>Pseudomonadati</taxon>
        <taxon>Pseudomonadota</taxon>
        <taxon>Gammaproteobacteria</taxon>
        <taxon>Lysobacterales</taxon>
        <taxon>Lysobacteraceae</taxon>
        <taxon>Luteimonas</taxon>
    </lineage>
</organism>
<dbReference type="SUPFAM" id="SSF54523">
    <property type="entry name" value="Pili subunits"/>
    <property type="match status" value="1"/>
</dbReference>
<keyword evidence="14" id="KW-1185">Reference proteome</keyword>
<keyword evidence="8 11" id="KW-0472">Membrane</keyword>
<dbReference type="RefSeq" id="WP_134673874.1">
    <property type="nucleotide sequence ID" value="NZ_SPUH01000001.1"/>
</dbReference>
<comment type="caution">
    <text evidence="13">The sequence shown here is derived from an EMBL/GenBank/DDBJ whole genome shotgun (WGS) entry which is preliminary data.</text>
</comment>
<dbReference type="InterPro" id="IPR045584">
    <property type="entry name" value="Pilin-like"/>
</dbReference>
<name>A0A4Z1R4T0_9GAMM</name>
<dbReference type="GO" id="GO:0005886">
    <property type="term" value="C:plasma membrane"/>
    <property type="evidence" value="ECO:0007669"/>
    <property type="project" value="UniProtKB-SubCell"/>
</dbReference>
<evidence type="ECO:0000256" key="1">
    <source>
        <dbReference type="ARBA" id="ARBA00004377"/>
    </source>
</evidence>
<dbReference type="Gene3D" id="3.55.40.10">
    <property type="entry name" value="minor pseudopilin epsh domain"/>
    <property type="match status" value="1"/>
</dbReference>
<evidence type="ECO:0000259" key="12">
    <source>
        <dbReference type="Pfam" id="PF12019"/>
    </source>
</evidence>
<dbReference type="GO" id="GO:0015627">
    <property type="term" value="C:type II protein secretion system complex"/>
    <property type="evidence" value="ECO:0007669"/>
    <property type="project" value="InterPro"/>
</dbReference>
<sequence length="177" mass="18982">MRNRGFTLVELMVTVAIVAILAAIAFPSFESTMRSNRVATASNELTSSISLARSEAMRNPNGAAMCTSRDGTACDGEWSDGWLVWVDTDGDGSLDSGERVVRFSQSNSKLAFTGTSTAGNAQAKLIRFDQRGRLRSDDASTRTIEFKPQHCGAGQQLLRTLVIGSSGQPRVTKGNCT</sequence>
<feature type="domain" description="General secretion pathway GspH" evidence="12">
    <location>
        <begin position="41"/>
        <end position="167"/>
    </location>
</feature>
<proteinExistence type="inferred from homology"/>
<evidence type="ECO:0000256" key="8">
    <source>
        <dbReference type="ARBA" id="ARBA00023136"/>
    </source>
</evidence>
<dbReference type="InterPro" id="IPR022346">
    <property type="entry name" value="T2SS_GspH"/>
</dbReference>
<comment type="similarity">
    <text evidence="9">Belongs to the GSP H family.</text>
</comment>
<dbReference type="AlphaFoldDB" id="A0A4Z1R4T0"/>
<keyword evidence="6 11" id="KW-0812">Transmembrane</keyword>
<keyword evidence="7 11" id="KW-1133">Transmembrane helix</keyword>
<dbReference type="Proteomes" id="UP000298681">
    <property type="component" value="Unassembled WGS sequence"/>
</dbReference>
<evidence type="ECO:0000256" key="11">
    <source>
        <dbReference type="SAM" id="Phobius"/>
    </source>
</evidence>
<dbReference type="NCBIfam" id="TIGR02532">
    <property type="entry name" value="IV_pilin_GFxxxE"/>
    <property type="match status" value="1"/>
</dbReference>
<evidence type="ECO:0000256" key="7">
    <source>
        <dbReference type="ARBA" id="ARBA00022989"/>
    </source>
</evidence>
<dbReference type="Pfam" id="PF07963">
    <property type="entry name" value="N_methyl"/>
    <property type="match status" value="1"/>
</dbReference>
<evidence type="ECO:0000313" key="13">
    <source>
        <dbReference type="EMBL" id="TKS54500.1"/>
    </source>
</evidence>
<evidence type="ECO:0000256" key="5">
    <source>
        <dbReference type="ARBA" id="ARBA00022519"/>
    </source>
</evidence>
<evidence type="ECO:0000256" key="3">
    <source>
        <dbReference type="ARBA" id="ARBA00022475"/>
    </source>
</evidence>
<dbReference type="EMBL" id="SPUH01000001">
    <property type="protein sequence ID" value="TKS54500.1"/>
    <property type="molecule type" value="Genomic_DNA"/>
</dbReference>
<accession>A0A4Z1R4T0</accession>
<evidence type="ECO:0000256" key="10">
    <source>
        <dbReference type="ARBA" id="ARBA00030775"/>
    </source>
</evidence>